<accession>A0A074JV24</accession>
<sequence>MFKAPLDGALTGRATRGRFAHLRRALWMHVFALFAMCVQVLFYADHIGAAAAAEIGNPPAGARLGLLQICTGEGVVLMTPDGRTVPNAPAQPSHESSQCSVCTSASVCGFDAPAAMAMPIFQAQLIAPARVVLPAPPARILLARTLRPIRAPPIL</sequence>
<evidence type="ECO:0000313" key="2">
    <source>
        <dbReference type="EMBL" id="KEO61536.1"/>
    </source>
</evidence>
<evidence type="ECO:0008006" key="4">
    <source>
        <dbReference type="Google" id="ProtNLM"/>
    </source>
</evidence>
<gene>
    <name evidence="2" type="ORF">DT23_00790</name>
</gene>
<reference evidence="2 3" key="1">
    <citation type="journal article" date="2015" name="Antonie Van Leeuwenhoek">
        <title>Thioclava indica sp. nov., isolated from surface seawater of the Indian Ocean.</title>
        <authorList>
            <person name="Liu Y."/>
            <person name="Lai Q."/>
            <person name="Du J."/>
            <person name="Xu H."/>
            <person name="Jiang L."/>
            <person name="Shao Z."/>
        </authorList>
    </citation>
    <scope>NUCLEOTIDE SEQUENCE [LARGE SCALE GENOMIC DNA]</scope>
    <source>
        <strain evidence="2 3">DT23-4</strain>
    </source>
</reference>
<feature type="transmembrane region" description="Helical" evidence="1">
    <location>
        <begin position="26"/>
        <end position="44"/>
    </location>
</feature>
<name>A0A074JV24_9RHOB</name>
<organism evidence="2 3">
    <name type="scientific">Thioclava indica</name>
    <dbReference type="NCBI Taxonomy" id="1353528"/>
    <lineage>
        <taxon>Bacteria</taxon>
        <taxon>Pseudomonadati</taxon>
        <taxon>Pseudomonadota</taxon>
        <taxon>Alphaproteobacteria</taxon>
        <taxon>Rhodobacterales</taxon>
        <taxon>Paracoccaceae</taxon>
        <taxon>Thioclava</taxon>
    </lineage>
</organism>
<dbReference type="RefSeq" id="WP_038127223.1">
    <property type="nucleotide sequence ID" value="NZ_AUNB01000001.1"/>
</dbReference>
<dbReference type="Proteomes" id="UP000027471">
    <property type="component" value="Unassembled WGS sequence"/>
</dbReference>
<keyword evidence="1" id="KW-0472">Membrane</keyword>
<keyword evidence="1" id="KW-1133">Transmembrane helix</keyword>
<dbReference type="EMBL" id="AUNB01000001">
    <property type="protein sequence ID" value="KEO61536.1"/>
    <property type="molecule type" value="Genomic_DNA"/>
</dbReference>
<proteinExistence type="predicted"/>
<keyword evidence="3" id="KW-1185">Reference proteome</keyword>
<dbReference type="OrthoDB" id="7875968at2"/>
<keyword evidence="1" id="KW-0812">Transmembrane</keyword>
<evidence type="ECO:0000313" key="3">
    <source>
        <dbReference type="Proteomes" id="UP000027471"/>
    </source>
</evidence>
<dbReference type="eggNOG" id="ENOG5033JNN">
    <property type="taxonomic scope" value="Bacteria"/>
</dbReference>
<comment type="caution">
    <text evidence="2">The sequence shown here is derived from an EMBL/GenBank/DDBJ whole genome shotgun (WGS) entry which is preliminary data.</text>
</comment>
<protein>
    <recommendedName>
        <fullName evidence="4">DUF2946 domain-containing protein</fullName>
    </recommendedName>
</protein>
<evidence type="ECO:0000256" key="1">
    <source>
        <dbReference type="SAM" id="Phobius"/>
    </source>
</evidence>
<dbReference type="AlphaFoldDB" id="A0A074JV24"/>